<comment type="caution">
    <text evidence="1">The sequence shown here is derived from an EMBL/GenBank/DDBJ whole genome shotgun (WGS) entry which is preliminary data.</text>
</comment>
<organism evidence="1 2">
    <name type="scientific">Halorutilus salinus</name>
    <dbReference type="NCBI Taxonomy" id="2487751"/>
    <lineage>
        <taxon>Archaea</taxon>
        <taxon>Methanobacteriati</taxon>
        <taxon>Methanobacteriota</taxon>
        <taxon>Stenosarchaea group</taxon>
        <taxon>Halobacteria</taxon>
        <taxon>Halorutilales</taxon>
        <taxon>Halorutilaceae</taxon>
        <taxon>Halorutilus</taxon>
    </lineage>
</organism>
<dbReference type="GO" id="GO:0016491">
    <property type="term" value="F:oxidoreductase activity"/>
    <property type="evidence" value="ECO:0007669"/>
    <property type="project" value="InterPro"/>
</dbReference>
<sequence>MPKTENRLERSDSSYRYYRNAVARHWDPHEIELEEDRETLAAFDFEEGEDGFEYFRQTLALFGAGEEEVTEDLSPLATAVEGIEDQMFVTTQMYEEAKHADFFDRYWREVVNPVEETRGYEVTSPTDDRFFPDNYDKLFESNEEAMGRLLDNDTPENRVKAHANYHLTIEGILAQTAYYAIHQNFSEDIEDYPHLPGLVEGFSNIRSDEGRHVGFGMQKIKQHIIEDGVDVSVLNDTVNDLMTYTNGILVDTTEEDAPGIGRERLMEFAAEKHRERMEQITDASAEIPDVDELVSLSGV</sequence>
<evidence type="ECO:0000313" key="1">
    <source>
        <dbReference type="EMBL" id="MCX2819260.1"/>
    </source>
</evidence>
<dbReference type="AlphaFoldDB" id="A0A9Q4GHX2"/>
<dbReference type="InterPro" id="IPR000358">
    <property type="entry name" value="RNR_small_fam"/>
</dbReference>
<dbReference type="Proteomes" id="UP001149411">
    <property type="component" value="Unassembled WGS sequence"/>
</dbReference>
<dbReference type="Gene3D" id="1.10.620.20">
    <property type="entry name" value="Ribonucleotide Reductase, subunit A"/>
    <property type="match status" value="1"/>
</dbReference>
<proteinExistence type="predicted"/>
<gene>
    <name evidence="1" type="ORF">EGH25_07830</name>
</gene>
<dbReference type="InterPro" id="IPR009078">
    <property type="entry name" value="Ferritin-like_SF"/>
</dbReference>
<keyword evidence="2" id="KW-1185">Reference proteome</keyword>
<accession>A0A9Q4GHX2</accession>
<dbReference type="RefSeq" id="WP_266087376.1">
    <property type="nucleotide sequence ID" value="NZ_RKLV01000007.1"/>
</dbReference>
<reference evidence="1" key="1">
    <citation type="submission" date="2022-09" db="EMBL/GenBank/DDBJ databases">
        <title>Haloadaptaus new haloarchaeum isolated from saline soil.</title>
        <authorList>
            <person name="Duran-Viseras A."/>
            <person name="Sanchez-Porro C."/>
            <person name="Ventosa A."/>
        </authorList>
    </citation>
    <scope>NUCLEOTIDE SEQUENCE</scope>
    <source>
        <strain evidence="1">F3-133</strain>
    </source>
</reference>
<dbReference type="Pfam" id="PF00268">
    <property type="entry name" value="Ribonuc_red_sm"/>
    <property type="match status" value="1"/>
</dbReference>
<evidence type="ECO:0000313" key="2">
    <source>
        <dbReference type="Proteomes" id="UP001149411"/>
    </source>
</evidence>
<dbReference type="InterPro" id="IPR012348">
    <property type="entry name" value="RNR-like"/>
</dbReference>
<name>A0A9Q4GHX2_9EURY</name>
<dbReference type="GO" id="GO:0009263">
    <property type="term" value="P:deoxyribonucleotide biosynthetic process"/>
    <property type="evidence" value="ECO:0007669"/>
    <property type="project" value="InterPro"/>
</dbReference>
<dbReference type="EMBL" id="RKLV01000007">
    <property type="protein sequence ID" value="MCX2819260.1"/>
    <property type="molecule type" value="Genomic_DNA"/>
</dbReference>
<protein>
    <submittedName>
        <fullName evidence="1">Ribonucleotide-diphosphate reductase subunit beta</fullName>
    </submittedName>
</protein>
<dbReference type="SUPFAM" id="SSF47240">
    <property type="entry name" value="Ferritin-like"/>
    <property type="match status" value="1"/>
</dbReference>